<organism evidence="10 11">
    <name type="scientific">Leisingera aquaemixtae</name>
    <dbReference type="NCBI Taxonomy" id="1396826"/>
    <lineage>
        <taxon>Bacteria</taxon>
        <taxon>Pseudomonadati</taxon>
        <taxon>Pseudomonadota</taxon>
        <taxon>Alphaproteobacteria</taxon>
        <taxon>Rhodobacterales</taxon>
        <taxon>Roseobacteraceae</taxon>
        <taxon>Leisingera</taxon>
    </lineage>
</organism>
<evidence type="ECO:0000256" key="4">
    <source>
        <dbReference type="ARBA" id="ARBA00023012"/>
    </source>
</evidence>
<evidence type="ECO:0000256" key="7">
    <source>
        <dbReference type="PROSITE-ProRule" id="PRU00169"/>
    </source>
</evidence>
<dbReference type="RefSeq" id="WP_259965688.1">
    <property type="nucleotide sequence ID" value="NZ_CP081051.1"/>
</dbReference>
<reference evidence="10" key="1">
    <citation type="submission" date="2021-08" db="EMBL/GenBank/DDBJ databases">
        <authorList>
            <person name="Nwanade C."/>
            <person name="Wang M."/>
            <person name="Masoudi A."/>
            <person name="Yu Z."/>
            <person name="Liu J."/>
        </authorList>
    </citation>
    <scope>NUCLEOTIDE SEQUENCE</scope>
    <source>
        <strain evidence="10">S166</strain>
    </source>
</reference>
<dbReference type="Pfam" id="PF02954">
    <property type="entry name" value="HTH_8"/>
    <property type="match status" value="1"/>
</dbReference>
<gene>
    <name evidence="10" type="ORF">K3718_09180</name>
</gene>
<dbReference type="PANTHER" id="PTHR32071:SF17">
    <property type="entry name" value="TRANSCRIPTIONAL REGULATOR (NTRC FAMILY)"/>
    <property type="match status" value="1"/>
</dbReference>
<dbReference type="CDD" id="cd00009">
    <property type="entry name" value="AAA"/>
    <property type="match status" value="1"/>
</dbReference>
<dbReference type="Proteomes" id="UP001058514">
    <property type="component" value="Chromosome"/>
</dbReference>
<dbReference type="InterPro" id="IPR009057">
    <property type="entry name" value="Homeodomain-like_sf"/>
</dbReference>
<dbReference type="InterPro" id="IPR011006">
    <property type="entry name" value="CheY-like_superfamily"/>
</dbReference>
<dbReference type="PROSITE" id="PS50110">
    <property type="entry name" value="RESPONSE_REGULATORY"/>
    <property type="match status" value="1"/>
</dbReference>
<evidence type="ECO:0000259" key="8">
    <source>
        <dbReference type="PROSITE" id="PS50045"/>
    </source>
</evidence>
<dbReference type="Pfam" id="PF00158">
    <property type="entry name" value="Sigma54_activat"/>
    <property type="match status" value="1"/>
</dbReference>
<keyword evidence="5" id="KW-0805">Transcription regulation</keyword>
<proteinExistence type="predicted"/>
<dbReference type="PROSITE" id="PS00688">
    <property type="entry name" value="SIGMA54_INTERACT_3"/>
    <property type="match status" value="1"/>
</dbReference>
<keyword evidence="3" id="KW-0067">ATP-binding</keyword>
<evidence type="ECO:0000313" key="10">
    <source>
        <dbReference type="EMBL" id="UWQ43238.1"/>
    </source>
</evidence>
<keyword evidence="2" id="KW-0547">Nucleotide-binding</keyword>
<dbReference type="Gene3D" id="1.10.10.60">
    <property type="entry name" value="Homeodomain-like"/>
    <property type="match status" value="1"/>
</dbReference>
<dbReference type="Pfam" id="PF25601">
    <property type="entry name" value="AAA_lid_14"/>
    <property type="match status" value="1"/>
</dbReference>
<evidence type="ECO:0000256" key="3">
    <source>
        <dbReference type="ARBA" id="ARBA00022840"/>
    </source>
</evidence>
<dbReference type="InterPro" id="IPR003593">
    <property type="entry name" value="AAA+_ATPase"/>
</dbReference>
<evidence type="ECO:0000259" key="9">
    <source>
        <dbReference type="PROSITE" id="PS50110"/>
    </source>
</evidence>
<keyword evidence="4" id="KW-0902">Two-component regulatory system</keyword>
<dbReference type="PROSITE" id="PS50045">
    <property type="entry name" value="SIGMA54_INTERACT_4"/>
    <property type="match status" value="1"/>
</dbReference>
<dbReference type="Pfam" id="PF00072">
    <property type="entry name" value="Response_reg"/>
    <property type="match status" value="1"/>
</dbReference>
<dbReference type="CDD" id="cd17550">
    <property type="entry name" value="REC_NtrX-like"/>
    <property type="match status" value="1"/>
</dbReference>
<dbReference type="InterPro" id="IPR027417">
    <property type="entry name" value="P-loop_NTPase"/>
</dbReference>
<protein>
    <submittedName>
        <fullName evidence="10">Sigma-54 dependent transcriptional regulator</fullName>
    </submittedName>
</protein>
<dbReference type="Gene3D" id="3.40.50.2300">
    <property type="match status" value="1"/>
</dbReference>
<dbReference type="EMBL" id="CP081051">
    <property type="protein sequence ID" value="UWQ43238.1"/>
    <property type="molecule type" value="Genomic_DNA"/>
</dbReference>
<evidence type="ECO:0000256" key="5">
    <source>
        <dbReference type="ARBA" id="ARBA00023015"/>
    </source>
</evidence>
<name>A0ABY5WP37_9RHOB</name>
<dbReference type="InterPro" id="IPR058031">
    <property type="entry name" value="AAA_lid_NorR"/>
</dbReference>
<feature type="domain" description="Response regulatory" evidence="9">
    <location>
        <begin position="3"/>
        <end position="119"/>
    </location>
</feature>
<dbReference type="SMART" id="SM00382">
    <property type="entry name" value="AAA"/>
    <property type="match status" value="1"/>
</dbReference>
<sequence>MSDILIVDDERDIRELVSDILEDEGYATRKAGSSDECMARLEEAKPALMILDIWLKDSQMDGIDILKTVKRDTPDIPVVIISGHGNIEIAVAAIKQGAYDFIEKPFNIDQLMVVIRRAMETSRLRRENSDLKRKETGPADMIGTSAAFRTLLGQLDKVTKSNGRVMLTGPAGSGKEIAARYIHANSNRASAPFITVNCASIEPDRMEDVLFGRESSERGVEPGLLEQAHGGVVFFDEVADMPLGTQSKILRVLVDQQFQRVGGSDKIRVDLRVVSSTNKNLDAEIEAGTFRQELYHRLNVVPVAVPSLADRREDIPLLANYFISQFNEAQGLPLRELTEEAVALMQTMPWPGNVRQLKNLVERVLILGDGSGPIEAKDLPREEEKTEEEGRVVLSGALATLPLREAREAFEREYLLTQINRFGGNISRTASFVGMERSALHRKLKSLGVVTSNKAGARVAHVETEEEEA</sequence>
<keyword evidence="11" id="KW-1185">Reference proteome</keyword>
<dbReference type="InterPro" id="IPR001789">
    <property type="entry name" value="Sig_transdc_resp-reg_receiver"/>
</dbReference>
<feature type="domain" description="Sigma-54 factor interaction" evidence="8">
    <location>
        <begin position="141"/>
        <end position="366"/>
    </location>
</feature>
<dbReference type="Gene3D" id="3.40.50.300">
    <property type="entry name" value="P-loop containing nucleotide triphosphate hydrolases"/>
    <property type="match status" value="1"/>
</dbReference>
<dbReference type="SUPFAM" id="SSF52540">
    <property type="entry name" value="P-loop containing nucleoside triphosphate hydrolases"/>
    <property type="match status" value="1"/>
</dbReference>
<evidence type="ECO:0000313" key="11">
    <source>
        <dbReference type="Proteomes" id="UP001058514"/>
    </source>
</evidence>
<dbReference type="InterPro" id="IPR025944">
    <property type="entry name" value="Sigma_54_int_dom_CS"/>
</dbReference>
<dbReference type="InterPro" id="IPR002078">
    <property type="entry name" value="Sigma_54_int"/>
</dbReference>
<keyword evidence="6" id="KW-0804">Transcription</keyword>
<keyword evidence="1 7" id="KW-0597">Phosphoprotein</keyword>
<dbReference type="Gene3D" id="1.10.8.60">
    <property type="match status" value="1"/>
</dbReference>
<evidence type="ECO:0000256" key="2">
    <source>
        <dbReference type="ARBA" id="ARBA00022741"/>
    </source>
</evidence>
<dbReference type="SUPFAM" id="SSF52172">
    <property type="entry name" value="CheY-like"/>
    <property type="match status" value="1"/>
</dbReference>
<dbReference type="SMART" id="SM00448">
    <property type="entry name" value="REC"/>
    <property type="match status" value="1"/>
</dbReference>
<evidence type="ECO:0000256" key="6">
    <source>
        <dbReference type="ARBA" id="ARBA00023163"/>
    </source>
</evidence>
<feature type="modified residue" description="4-aspartylphosphate" evidence="7">
    <location>
        <position position="52"/>
    </location>
</feature>
<dbReference type="SUPFAM" id="SSF46689">
    <property type="entry name" value="Homeodomain-like"/>
    <property type="match status" value="1"/>
</dbReference>
<evidence type="ECO:0000256" key="1">
    <source>
        <dbReference type="ARBA" id="ARBA00022553"/>
    </source>
</evidence>
<dbReference type="PANTHER" id="PTHR32071">
    <property type="entry name" value="TRANSCRIPTIONAL REGULATORY PROTEIN"/>
    <property type="match status" value="1"/>
</dbReference>
<accession>A0ABY5WP37</accession>
<dbReference type="InterPro" id="IPR002197">
    <property type="entry name" value="HTH_Fis"/>
</dbReference>